<comment type="similarity">
    <text evidence="2">Belongs to the acetate uptake transporter (AceTr) (TC 2.A.96) family.</text>
</comment>
<dbReference type="EMBL" id="RSCD01000012">
    <property type="protein sequence ID" value="RSH89816.1"/>
    <property type="molecule type" value="Genomic_DNA"/>
</dbReference>
<evidence type="ECO:0000256" key="3">
    <source>
        <dbReference type="ARBA" id="ARBA00022692"/>
    </source>
</evidence>
<dbReference type="InterPro" id="IPR051633">
    <property type="entry name" value="AceTr"/>
</dbReference>
<evidence type="ECO:0000256" key="4">
    <source>
        <dbReference type="ARBA" id="ARBA00022989"/>
    </source>
</evidence>
<reference evidence="6 7" key="1">
    <citation type="submission" date="2018-11" db="EMBL/GenBank/DDBJ databases">
        <title>Genome sequence of Saitozyma podzolica DSM 27192.</title>
        <authorList>
            <person name="Aliyu H."/>
            <person name="Gorte O."/>
            <person name="Ochsenreither K."/>
        </authorList>
    </citation>
    <scope>NUCLEOTIDE SEQUENCE [LARGE SCALE GENOMIC DNA]</scope>
    <source>
        <strain evidence="6 7">DSM 27192</strain>
    </source>
</reference>
<evidence type="ECO:0000256" key="5">
    <source>
        <dbReference type="ARBA" id="ARBA00023136"/>
    </source>
</evidence>
<gene>
    <name evidence="6" type="ORF">EHS25_001802</name>
</gene>
<keyword evidence="3" id="KW-0812">Transmembrane</keyword>
<evidence type="ECO:0000256" key="1">
    <source>
        <dbReference type="ARBA" id="ARBA00004141"/>
    </source>
</evidence>
<dbReference type="STRING" id="1890683.A0A427YFE7"/>
<organism evidence="6 7">
    <name type="scientific">Saitozyma podzolica</name>
    <dbReference type="NCBI Taxonomy" id="1890683"/>
    <lineage>
        <taxon>Eukaryota</taxon>
        <taxon>Fungi</taxon>
        <taxon>Dikarya</taxon>
        <taxon>Basidiomycota</taxon>
        <taxon>Agaricomycotina</taxon>
        <taxon>Tremellomycetes</taxon>
        <taxon>Tremellales</taxon>
        <taxon>Trimorphomycetaceae</taxon>
        <taxon>Saitozyma</taxon>
    </lineage>
</organism>
<evidence type="ECO:0000256" key="2">
    <source>
        <dbReference type="ARBA" id="ARBA00005587"/>
    </source>
</evidence>
<evidence type="ECO:0000313" key="6">
    <source>
        <dbReference type="EMBL" id="RSH89816.1"/>
    </source>
</evidence>
<dbReference type="AlphaFoldDB" id="A0A427YFE7"/>
<dbReference type="Pfam" id="PF01184">
    <property type="entry name" value="Gpr1_Fun34_YaaH"/>
    <property type="match status" value="1"/>
</dbReference>
<dbReference type="InterPro" id="IPR000791">
    <property type="entry name" value="Gpr1/Fun34/SatP-like"/>
</dbReference>
<keyword evidence="7" id="KW-1185">Reference proteome</keyword>
<dbReference type="GO" id="GO:0015123">
    <property type="term" value="F:acetate transmembrane transporter activity"/>
    <property type="evidence" value="ECO:0007669"/>
    <property type="project" value="TreeGrafter"/>
</dbReference>
<sequence>MSATASNNSSTPVYIGAHDVEKGRPERIERVVTPGGHPADFSQPAIPQQHRKFGNPVPLGLTSFGCGFFLASAFNLYGSSGKAQGVHTPNVVVPVLILYGGITQSLCGWWELFLGNTFSATIFGSYGAFNLTYRALYLPAFGVITAYQNADGSLRPQLNQAIGLYLMAWMIDPGIHRTGRFTITDGWHSRHAFLALGIWNMAGESGPFSLRPISDSEGHDDARIAGGIFGMLASASTGWTAMAGYWTPDTTFSWIRINPFDLSRGSHRLPQAVDPVTVVPITVDAVEIPQTYPPEEYLVLSRDKKT</sequence>
<evidence type="ECO:0000313" key="7">
    <source>
        <dbReference type="Proteomes" id="UP000279259"/>
    </source>
</evidence>
<dbReference type="InterPro" id="IPR047622">
    <property type="entry name" value="GPR1_FUN34_YAAH"/>
</dbReference>
<dbReference type="PANTHER" id="PTHR31123:SF1">
    <property type="entry name" value="ACCUMULATION OF DYADS PROTEIN 2-RELATED"/>
    <property type="match status" value="1"/>
</dbReference>
<dbReference type="OrthoDB" id="3648309at2759"/>
<comment type="subcellular location">
    <subcellularLocation>
        <location evidence="1">Membrane</location>
        <topology evidence="1">Multi-pass membrane protein</topology>
    </subcellularLocation>
</comment>
<protein>
    <submittedName>
        <fullName evidence="6">Uncharacterized protein</fullName>
    </submittedName>
</protein>
<keyword evidence="5" id="KW-0472">Membrane</keyword>
<accession>A0A427YFE7</accession>
<keyword evidence="4" id="KW-1133">Transmembrane helix</keyword>
<comment type="caution">
    <text evidence="6">The sequence shown here is derived from an EMBL/GenBank/DDBJ whole genome shotgun (WGS) entry which is preliminary data.</text>
</comment>
<name>A0A427YFE7_9TREE</name>
<dbReference type="PANTHER" id="PTHR31123">
    <property type="entry name" value="ACCUMULATION OF DYADS PROTEIN 2-RELATED"/>
    <property type="match status" value="1"/>
</dbReference>
<proteinExistence type="inferred from homology"/>
<dbReference type="Proteomes" id="UP000279259">
    <property type="component" value="Unassembled WGS sequence"/>
</dbReference>
<dbReference type="GO" id="GO:0005886">
    <property type="term" value="C:plasma membrane"/>
    <property type="evidence" value="ECO:0007669"/>
    <property type="project" value="TreeGrafter"/>
</dbReference>
<dbReference type="PROSITE" id="PS01114">
    <property type="entry name" value="GPR1_FUN34_YAAH"/>
    <property type="match status" value="1"/>
</dbReference>